<dbReference type="Proteomes" id="UP000029917">
    <property type="component" value="Unassembled WGS sequence"/>
</dbReference>
<accession>A0A099EXZ6</accession>
<comment type="caution">
    <text evidence="3">The sequence shown here is derived from an EMBL/GenBank/DDBJ whole genome shotgun (WGS) entry which is preliminary data.</text>
</comment>
<dbReference type="AlphaFoldDB" id="A0A099EXZ6"/>
<evidence type="ECO:0000313" key="4">
    <source>
        <dbReference type="Proteomes" id="UP000029917"/>
    </source>
</evidence>
<protein>
    <recommendedName>
        <fullName evidence="2">HMA domain-containing protein</fullName>
    </recommendedName>
</protein>
<evidence type="ECO:0000256" key="1">
    <source>
        <dbReference type="ARBA" id="ARBA00022723"/>
    </source>
</evidence>
<dbReference type="InterPro" id="IPR036163">
    <property type="entry name" value="HMA_dom_sf"/>
</dbReference>
<dbReference type="OrthoDB" id="9801832at2"/>
<evidence type="ECO:0000259" key="2">
    <source>
        <dbReference type="PROSITE" id="PS50846"/>
    </source>
</evidence>
<dbReference type="SUPFAM" id="SSF55008">
    <property type="entry name" value="HMA, heavy metal-associated domain"/>
    <property type="match status" value="1"/>
</dbReference>
<dbReference type="Gene3D" id="3.30.70.100">
    <property type="match status" value="1"/>
</dbReference>
<dbReference type="InterPro" id="IPR006121">
    <property type="entry name" value="HMA_dom"/>
</dbReference>
<keyword evidence="1" id="KW-0479">Metal-binding</keyword>
<dbReference type="STRING" id="690417.IC63_14125"/>
<dbReference type="GO" id="GO:0046872">
    <property type="term" value="F:metal ion binding"/>
    <property type="evidence" value="ECO:0007669"/>
    <property type="project" value="UniProtKB-KW"/>
</dbReference>
<dbReference type="Pfam" id="PF00403">
    <property type="entry name" value="HMA"/>
    <property type="match status" value="1"/>
</dbReference>
<gene>
    <name evidence="3" type="ORF">IC63_14125</name>
</gene>
<dbReference type="InterPro" id="IPR017969">
    <property type="entry name" value="Heavy-metal-associated_CS"/>
</dbReference>
<dbReference type="RefSeq" id="WP_036721209.1">
    <property type="nucleotide sequence ID" value="NZ_JRKS01000061.1"/>
</dbReference>
<proteinExistence type="predicted"/>
<evidence type="ECO:0000313" key="3">
    <source>
        <dbReference type="EMBL" id="KGJ02812.1"/>
    </source>
</evidence>
<reference evidence="3 4" key="1">
    <citation type="submission" date="2014-09" db="EMBL/GenBank/DDBJ databases">
        <authorList>
            <person name="McGinnis J.M."/>
            <person name="Wolfgang W.J."/>
        </authorList>
    </citation>
    <scope>NUCLEOTIDE SEQUENCE [LARGE SCALE GENOMIC DNA]</scope>
    <source>
        <strain evidence="3 4">HAMBI 3106</strain>
    </source>
</reference>
<feature type="domain" description="HMA" evidence="2">
    <location>
        <begin position="1"/>
        <end position="62"/>
    </location>
</feature>
<dbReference type="CDD" id="cd00371">
    <property type="entry name" value="HMA"/>
    <property type="match status" value="1"/>
</dbReference>
<dbReference type="PROSITE" id="PS50846">
    <property type="entry name" value="HMA_2"/>
    <property type="match status" value="1"/>
</dbReference>
<reference evidence="3 4" key="2">
    <citation type="submission" date="2014-10" db="EMBL/GenBank/DDBJ databases">
        <title>Paracoccus sanguinis sp. nov., isolated from clinical specimens of New York State patients.</title>
        <authorList>
            <person name="Mingle L.A."/>
            <person name="Cole J.A."/>
            <person name="Lapierre P."/>
            <person name="Musser K.A."/>
        </authorList>
    </citation>
    <scope>NUCLEOTIDE SEQUENCE [LARGE SCALE GENOMIC DNA]</scope>
    <source>
        <strain evidence="3 4">HAMBI 3106</strain>
    </source>
</reference>
<organism evidence="3 4">
    <name type="scientific">Paracoccus sphaerophysae</name>
    <dbReference type="NCBI Taxonomy" id="690417"/>
    <lineage>
        <taxon>Bacteria</taxon>
        <taxon>Pseudomonadati</taxon>
        <taxon>Pseudomonadota</taxon>
        <taxon>Alphaproteobacteria</taxon>
        <taxon>Rhodobacterales</taxon>
        <taxon>Paracoccaceae</taxon>
        <taxon>Paracoccus</taxon>
    </lineage>
</organism>
<dbReference type="EMBL" id="JRKS01000061">
    <property type="protein sequence ID" value="KGJ02812.1"/>
    <property type="molecule type" value="Genomic_DNA"/>
</dbReference>
<sequence>MQFQIDNMTCGGCAKSVTKAIHSVDPQAKVEIDLPQKQVTVESGANQSAVAAVLEDAGFSPRPAA</sequence>
<name>A0A099EXZ6_9RHOB</name>
<keyword evidence="4" id="KW-1185">Reference proteome</keyword>
<dbReference type="PROSITE" id="PS01047">
    <property type="entry name" value="HMA_1"/>
    <property type="match status" value="1"/>
</dbReference>